<accession>A0ABU7P7D2</accession>
<reference evidence="2 3" key="1">
    <citation type="submission" date="2023-12" db="EMBL/GenBank/DDBJ databases">
        <title>Streptomyces sp. V4-01.</title>
        <authorList>
            <person name="Somphong A."/>
            <person name="Phongsopitanun W."/>
        </authorList>
    </citation>
    <scope>NUCLEOTIDE SEQUENCE [LARGE SCALE GENOMIC DNA]</scope>
    <source>
        <strain evidence="2 3">V4-01</strain>
    </source>
</reference>
<name>A0ABU7P7D2_9ACTN</name>
<evidence type="ECO:0000313" key="2">
    <source>
        <dbReference type="EMBL" id="MEE4540982.1"/>
    </source>
</evidence>
<comment type="caution">
    <text evidence="2">The sequence shown here is derived from an EMBL/GenBank/DDBJ whole genome shotgun (WGS) entry which is preliminary data.</text>
</comment>
<feature type="compositionally biased region" description="Gly residues" evidence="1">
    <location>
        <begin position="36"/>
        <end position="77"/>
    </location>
</feature>
<sequence>MRKRTLPRHGGAGTGWSHPYGNGPFSPFLYADGGDGDGSGSGSGDGNGGGDSGGSGDGGGGTGGDGGGAGGTGGQGTGKEASAKKDGSTGAEDHAATIKRLEKELTDARKEAGKDRTAAKQQAADDARKALAKEVGKALGIVQDDDTEETDPTKLLAKLKESQAASTTAQEQAIAAGIESMVLRTAYSNGVDGDKLLDSRSFCEEVDALDASDPAKFKTALKALITEAAKKDQRLALQGGAGRSGGDQGGSRERAAVKRPGLAGSVAAHYQT</sequence>
<dbReference type="RefSeq" id="WP_330792876.1">
    <property type="nucleotide sequence ID" value="NZ_JAZEWV010000002.1"/>
</dbReference>
<feature type="compositionally biased region" description="Gly residues" evidence="1">
    <location>
        <begin position="239"/>
        <end position="249"/>
    </location>
</feature>
<feature type="region of interest" description="Disordered" evidence="1">
    <location>
        <begin position="235"/>
        <end position="272"/>
    </location>
</feature>
<protein>
    <recommendedName>
        <fullName evidence="4">Scaffolding protein</fullName>
    </recommendedName>
</protein>
<feature type="compositionally biased region" description="Basic and acidic residues" evidence="1">
    <location>
        <begin position="81"/>
        <end position="130"/>
    </location>
</feature>
<organism evidence="2 3">
    <name type="scientific">Actinacidiphila polyblastidii</name>
    <dbReference type="NCBI Taxonomy" id="3110430"/>
    <lineage>
        <taxon>Bacteria</taxon>
        <taxon>Bacillati</taxon>
        <taxon>Actinomycetota</taxon>
        <taxon>Actinomycetes</taxon>
        <taxon>Kitasatosporales</taxon>
        <taxon>Streptomycetaceae</taxon>
        <taxon>Actinacidiphila</taxon>
    </lineage>
</organism>
<feature type="region of interest" description="Disordered" evidence="1">
    <location>
        <begin position="1"/>
        <end position="130"/>
    </location>
</feature>
<dbReference type="EMBL" id="JAZEWV010000002">
    <property type="protein sequence ID" value="MEE4540982.1"/>
    <property type="molecule type" value="Genomic_DNA"/>
</dbReference>
<keyword evidence="3" id="KW-1185">Reference proteome</keyword>
<gene>
    <name evidence="2" type="ORF">V2S66_03240</name>
</gene>
<evidence type="ECO:0008006" key="4">
    <source>
        <dbReference type="Google" id="ProtNLM"/>
    </source>
</evidence>
<dbReference type="Proteomes" id="UP001344658">
    <property type="component" value="Unassembled WGS sequence"/>
</dbReference>
<evidence type="ECO:0000256" key="1">
    <source>
        <dbReference type="SAM" id="MobiDB-lite"/>
    </source>
</evidence>
<evidence type="ECO:0000313" key="3">
    <source>
        <dbReference type="Proteomes" id="UP001344658"/>
    </source>
</evidence>
<proteinExistence type="predicted"/>